<accession>A0ABD2ZUC7</accession>
<feature type="domain" description="Integrase catalytic" evidence="1">
    <location>
        <begin position="1"/>
        <end position="161"/>
    </location>
</feature>
<dbReference type="InterPro" id="IPR012337">
    <property type="entry name" value="RNaseH-like_sf"/>
</dbReference>
<dbReference type="AlphaFoldDB" id="A0ABD2ZUC7"/>
<reference evidence="2 3" key="1">
    <citation type="submission" date="2024-11" db="EMBL/GenBank/DDBJ databases">
        <title>A near-complete genome assembly of Cinchona calisaya.</title>
        <authorList>
            <person name="Lian D.C."/>
            <person name="Zhao X.W."/>
            <person name="Wei L."/>
        </authorList>
    </citation>
    <scope>NUCLEOTIDE SEQUENCE [LARGE SCALE GENOMIC DNA]</scope>
    <source>
        <tissue evidence="2">Nenye</tissue>
    </source>
</reference>
<keyword evidence="3" id="KW-1185">Reference proteome</keyword>
<sequence>MTIHSDVWGPTQNCSLTGNQRFVTFIDCCTKLTWVSLMKAKSDVFSCFQSFHKMICTQFDAKVKILRTKNGTEYMDGGFHTYLKFNGIINQTSCPYTSAQNGVAERKNRHLLKVAQSLMFTMNLPKPYWGEAVLITAYLINRMPLKALNFKIPLEVLQGKIPKPFLQRCLGMPVLSILRMLESWNLRLLNVCLWGILQLKRITCVTILLLGNALLVWMLPIEKLSLTSIYSNHLFRGRVLRKKR</sequence>
<gene>
    <name evidence="2" type="ORF">ACH5RR_015853</name>
</gene>
<dbReference type="Gene3D" id="3.30.420.10">
    <property type="entry name" value="Ribonuclease H-like superfamily/Ribonuclease H"/>
    <property type="match status" value="1"/>
</dbReference>
<name>A0ABD2ZUC7_9GENT</name>
<dbReference type="InterPro" id="IPR039537">
    <property type="entry name" value="Retrotran_Ty1/copia-like"/>
</dbReference>
<proteinExistence type="predicted"/>
<evidence type="ECO:0000313" key="3">
    <source>
        <dbReference type="Proteomes" id="UP001630127"/>
    </source>
</evidence>
<comment type="caution">
    <text evidence="2">The sequence shown here is derived from an EMBL/GenBank/DDBJ whole genome shotgun (WGS) entry which is preliminary data.</text>
</comment>
<dbReference type="PROSITE" id="PS50994">
    <property type="entry name" value="INTEGRASE"/>
    <property type="match status" value="1"/>
</dbReference>
<dbReference type="Proteomes" id="UP001630127">
    <property type="component" value="Unassembled WGS sequence"/>
</dbReference>
<evidence type="ECO:0000259" key="1">
    <source>
        <dbReference type="PROSITE" id="PS50994"/>
    </source>
</evidence>
<dbReference type="InterPro" id="IPR001584">
    <property type="entry name" value="Integrase_cat-core"/>
</dbReference>
<dbReference type="PANTHER" id="PTHR42648">
    <property type="entry name" value="TRANSPOSASE, PUTATIVE-RELATED"/>
    <property type="match status" value="1"/>
</dbReference>
<evidence type="ECO:0000313" key="2">
    <source>
        <dbReference type="EMBL" id="KAL3523019.1"/>
    </source>
</evidence>
<dbReference type="SUPFAM" id="SSF53098">
    <property type="entry name" value="Ribonuclease H-like"/>
    <property type="match status" value="1"/>
</dbReference>
<dbReference type="PANTHER" id="PTHR42648:SF22">
    <property type="entry name" value="REVERSE TRANSCRIPTASE TY1_COPIA-TYPE DOMAIN-CONTAINING PROTEIN"/>
    <property type="match status" value="1"/>
</dbReference>
<dbReference type="InterPro" id="IPR036397">
    <property type="entry name" value="RNaseH_sf"/>
</dbReference>
<dbReference type="EMBL" id="JBJUIK010000007">
    <property type="protein sequence ID" value="KAL3523019.1"/>
    <property type="molecule type" value="Genomic_DNA"/>
</dbReference>
<protein>
    <recommendedName>
        <fullName evidence="1">Integrase catalytic domain-containing protein</fullName>
    </recommendedName>
</protein>
<organism evidence="2 3">
    <name type="scientific">Cinchona calisaya</name>
    <dbReference type="NCBI Taxonomy" id="153742"/>
    <lineage>
        <taxon>Eukaryota</taxon>
        <taxon>Viridiplantae</taxon>
        <taxon>Streptophyta</taxon>
        <taxon>Embryophyta</taxon>
        <taxon>Tracheophyta</taxon>
        <taxon>Spermatophyta</taxon>
        <taxon>Magnoliopsida</taxon>
        <taxon>eudicotyledons</taxon>
        <taxon>Gunneridae</taxon>
        <taxon>Pentapetalae</taxon>
        <taxon>asterids</taxon>
        <taxon>lamiids</taxon>
        <taxon>Gentianales</taxon>
        <taxon>Rubiaceae</taxon>
        <taxon>Cinchonoideae</taxon>
        <taxon>Cinchoneae</taxon>
        <taxon>Cinchona</taxon>
    </lineage>
</organism>